<dbReference type="Proteomes" id="UP001501697">
    <property type="component" value="Unassembled WGS sequence"/>
</dbReference>
<dbReference type="SUPFAM" id="SSF53335">
    <property type="entry name" value="S-adenosyl-L-methionine-dependent methyltransferases"/>
    <property type="match status" value="1"/>
</dbReference>
<accession>A0ABP7AWS6</accession>
<sequence>MTAIVPVSADWLALREPADGRARSLPLARRAAALAGSPAVVHDLGSGTGSMMRWLAPHLDPRQSWVLHDWNDMLLDRAVEQHPVPGAVRTHVVDIARLQAADLAGATLVTASALLDVLTADELAAIVEACVAVGAPVLFALSVVGRVQIDPPDGDDGSFEAAFNAHQRRVVGGRRLLGPDGVGRARVLFADAGWSVEETSTPWRLDATDGALVTDWLDGWLDAAVEQRPELASRAAASSERRASHRDAGMLRVTVHHRDLLAWPP</sequence>
<dbReference type="Gene3D" id="3.40.50.150">
    <property type="entry name" value="Vaccinia Virus protein VP39"/>
    <property type="match status" value="1"/>
</dbReference>
<reference evidence="2" key="1">
    <citation type="journal article" date="2019" name="Int. J. Syst. Evol. Microbiol.">
        <title>The Global Catalogue of Microorganisms (GCM) 10K type strain sequencing project: providing services to taxonomists for standard genome sequencing and annotation.</title>
        <authorList>
            <consortium name="The Broad Institute Genomics Platform"/>
            <consortium name="The Broad Institute Genome Sequencing Center for Infectious Disease"/>
            <person name="Wu L."/>
            <person name="Ma J."/>
        </authorList>
    </citation>
    <scope>NUCLEOTIDE SEQUENCE [LARGE SCALE GENOMIC DNA]</scope>
    <source>
        <strain evidence="2">JCM 16544</strain>
    </source>
</reference>
<dbReference type="GO" id="GO:0032259">
    <property type="term" value="P:methylation"/>
    <property type="evidence" value="ECO:0007669"/>
    <property type="project" value="UniProtKB-KW"/>
</dbReference>
<proteinExistence type="predicted"/>
<name>A0ABP7AWS6_9MICO</name>
<comment type="caution">
    <text evidence="1">The sequence shown here is derived from an EMBL/GenBank/DDBJ whole genome shotgun (WGS) entry which is preliminary data.</text>
</comment>
<dbReference type="InterPro" id="IPR029063">
    <property type="entry name" value="SAM-dependent_MTases_sf"/>
</dbReference>
<keyword evidence="2" id="KW-1185">Reference proteome</keyword>
<organism evidence="1 2">
    <name type="scientific">Microbacterium awajiense</name>
    <dbReference type="NCBI Taxonomy" id="415214"/>
    <lineage>
        <taxon>Bacteria</taxon>
        <taxon>Bacillati</taxon>
        <taxon>Actinomycetota</taxon>
        <taxon>Actinomycetes</taxon>
        <taxon>Micrococcales</taxon>
        <taxon>Microbacteriaceae</taxon>
        <taxon>Microbacterium</taxon>
    </lineage>
</organism>
<evidence type="ECO:0000313" key="1">
    <source>
        <dbReference type="EMBL" id="GAA3641931.1"/>
    </source>
</evidence>
<evidence type="ECO:0000313" key="2">
    <source>
        <dbReference type="Proteomes" id="UP001501697"/>
    </source>
</evidence>
<gene>
    <name evidence="1" type="ORF">GCM10022200_27110</name>
</gene>
<dbReference type="RefSeq" id="WP_344739436.1">
    <property type="nucleotide sequence ID" value="NZ_BAAAYU010000005.1"/>
</dbReference>
<dbReference type="GO" id="GO:0008168">
    <property type="term" value="F:methyltransferase activity"/>
    <property type="evidence" value="ECO:0007669"/>
    <property type="project" value="UniProtKB-KW"/>
</dbReference>
<keyword evidence="1" id="KW-0808">Transferase</keyword>
<keyword evidence="1" id="KW-0489">Methyltransferase</keyword>
<dbReference type="EMBL" id="BAAAYU010000005">
    <property type="protein sequence ID" value="GAA3641931.1"/>
    <property type="molecule type" value="Genomic_DNA"/>
</dbReference>
<protein>
    <submittedName>
        <fullName evidence="1">Trans-aconitate methyltransferase</fullName>
    </submittedName>
</protein>